<dbReference type="RefSeq" id="WP_110483965.1">
    <property type="nucleotide sequence ID" value="NZ_QJVC01000002.1"/>
</dbReference>
<sequence>MSPWIPITVAIAGAIVSIAAAVLSSLGATKSRKSAEALNSRAHRIARLDSESEEMREAYKAYVLEFGRFETTQLAAPTMAALEALMACQGATPKLEEVSLRHSSAVALAAVQGIFRGIDPTRVRVEYRAAQKILADKREAEATD</sequence>
<evidence type="ECO:0000313" key="3">
    <source>
        <dbReference type="Proteomes" id="UP000247980"/>
    </source>
</evidence>
<dbReference type="EMBL" id="QJVC01000002">
    <property type="protein sequence ID" value="PYI39792.1"/>
    <property type="molecule type" value="Genomic_DNA"/>
</dbReference>
<protein>
    <submittedName>
        <fullName evidence="2">Uncharacterized protein</fullName>
    </submittedName>
</protein>
<dbReference type="AlphaFoldDB" id="A0A2V5IWC1"/>
<keyword evidence="1" id="KW-0812">Transmembrane</keyword>
<feature type="transmembrane region" description="Helical" evidence="1">
    <location>
        <begin position="6"/>
        <end position="26"/>
    </location>
</feature>
<evidence type="ECO:0000256" key="1">
    <source>
        <dbReference type="SAM" id="Phobius"/>
    </source>
</evidence>
<keyword evidence="3" id="KW-1185">Reference proteome</keyword>
<name>A0A2V5IWC1_9MICC</name>
<comment type="caution">
    <text evidence="2">The sequence shown here is derived from an EMBL/GenBank/DDBJ whole genome shotgun (WGS) entry which is preliminary data.</text>
</comment>
<organism evidence="2 3">
    <name type="scientific">Arthrobacter psychrolactophilus</name>
    <dbReference type="NCBI Taxonomy" id="92442"/>
    <lineage>
        <taxon>Bacteria</taxon>
        <taxon>Bacillati</taxon>
        <taxon>Actinomycetota</taxon>
        <taxon>Actinomycetes</taxon>
        <taxon>Micrococcales</taxon>
        <taxon>Micrococcaceae</taxon>
        <taxon>Arthrobacter</taxon>
    </lineage>
</organism>
<evidence type="ECO:0000313" key="2">
    <source>
        <dbReference type="EMBL" id="PYI39792.1"/>
    </source>
</evidence>
<dbReference type="Proteomes" id="UP000247980">
    <property type="component" value="Unassembled WGS sequence"/>
</dbReference>
<gene>
    <name evidence="2" type="ORF">CVS30_03795</name>
</gene>
<proteinExistence type="predicted"/>
<keyword evidence="1" id="KW-1133">Transmembrane helix</keyword>
<keyword evidence="1" id="KW-0472">Membrane</keyword>
<accession>A0A2V5IWC1</accession>
<reference evidence="2 3" key="1">
    <citation type="submission" date="2018-05" db="EMBL/GenBank/DDBJ databases">
        <title>Genetic diversity of glacier-inhabiting Cryobacterium bacteria in China and description of Cryobacterium mengkeensis sp. nov. and Arthrobacter glacialis sp. nov.</title>
        <authorList>
            <person name="Liu Q."/>
            <person name="Xin Y.-H."/>
        </authorList>
    </citation>
    <scope>NUCLEOTIDE SEQUENCE [LARGE SCALE GENOMIC DNA]</scope>
    <source>
        <strain evidence="2 3">B7</strain>
    </source>
</reference>